<dbReference type="RefSeq" id="WP_251339776.1">
    <property type="nucleotide sequence ID" value="NZ_JAMATW010000007.1"/>
</dbReference>
<name>A0AAW6T3A9_9BACI</name>
<sequence>MTNEIIHKDIHKKLAIFYFNKVWDLLDQAEKSAFEIDSMIHMAHTSRFHWGLVGTPVNLSRGEWQISRVYATLNRYEPALFHAKRNLEICLENNIVDFDLAFAYEALARAYSISGNGKEMLKNKQLALKASQAIEKEEDRKLLLSDLDTISLKKELQTL</sequence>
<dbReference type="InterPro" id="IPR011990">
    <property type="entry name" value="TPR-like_helical_dom_sf"/>
</dbReference>
<gene>
    <name evidence="1" type="ORF">P5X88_22780</name>
</gene>
<dbReference type="Gene3D" id="1.25.40.10">
    <property type="entry name" value="Tetratricopeptide repeat domain"/>
    <property type="match status" value="1"/>
</dbReference>
<reference evidence="1" key="1">
    <citation type="submission" date="2023-03" db="EMBL/GenBank/DDBJ databases">
        <title>Bacterial isolates from washroom surfaces on a university campus.</title>
        <authorList>
            <person name="Holman D.B."/>
            <person name="Gzyl K.E."/>
            <person name="Taheri A.E."/>
        </authorList>
    </citation>
    <scope>NUCLEOTIDE SEQUENCE</scope>
    <source>
        <strain evidence="1">RD03</strain>
    </source>
</reference>
<evidence type="ECO:0000313" key="1">
    <source>
        <dbReference type="EMBL" id="MDH5163769.1"/>
    </source>
</evidence>
<dbReference type="SUPFAM" id="SSF48452">
    <property type="entry name" value="TPR-like"/>
    <property type="match status" value="1"/>
</dbReference>
<comment type="caution">
    <text evidence="1">The sequence shown here is derived from an EMBL/GenBank/DDBJ whole genome shotgun (WGS) entry which is preliminary data.</text>
</comment>
<accession>A0AAW6T3A9</accession>
<evidence type="ECO:0000313" key="2">
    <source>
        <dbReference type="Proteomes" id="UP001159179"/>
    </source>
</evidence>
<organism evidence="1 2">
    <name type="scientific">Heyndrickxia oleronia</name>
    <dbReference type="NCBI Taxonomy" id="38875"/>
    <lineage>
        <taxon>Bacteria</taxon>
        <taxon>Bacillati</taxon>
        <taxon>Bacillota</taxon>
        <taxon>Bacilli</taxon>
        <taxon>Bacillales</taxon>
        <taxon>Bacillaceae</taxon>
        <taxon>Heyndrickxia</taxon>
    </lineage>
</organism>
<proteinExistence type="predicted"/>
<dbReference type="EMBL" id="JAROYP010000018">
    <property type="protein sequence ID" value="MDH5163769.1"/>
    <property type="molecule type" value="Genomic_DNA"/>
</dbReference>
<protein>
    <submittedName>
        <fullName evidence="1">Uncharacterized protein</fullName>
    </submittedName>
</protein>
<dbReference type="AlphaFoldDB" id="A0AAW6T3A9"/>
<dbReference type="Proteomes" id="UP001159179">
    <property type="component" value="Unassembled WGS sequence"/>
</dbReference>